<dbReference type="RefSeq" id="WP_123353044.1">
    <property type="nucleotide sequence ID" value="NZ_CP027432.2"/>
</dbReference>
<reference evidence="4 5" key="2">
    <citation type="submission" date="2018-11" db="EMBL/GenBank/DDBJ databases">
        <title>Genomic Encyclopedia of Type Strains, Phase IV (KMG-IV): sequencing the most valuable type-strain genomes for metagenomic binning, comparative biology and taxonomic classification.</title>
        <authorList>
            <person name="Goeker M."/>
        </authorList>
    </citation>
    <scope>NUCLEOTIDE SEQUENCE [LARGE SCALE GENOMIC DNA]</scope>
    <source>
        <strain evidence="4 5">DSM 27783</strain>
    </source>
</reference>
<evidence type="ECO:0000313" key="4">
    <source>
        <dbReference type="EMBL" id="ROR39171.1"/>
    </source>
</evidence>
<keyword evidence="6" id="KW-1185">Reference proteome</keyword>
<dbReference type="Proteomes" id="UP000298805">
    <property type="component" value="Chromosome"/>
</dbReference>
<evidence type="ECO:0000256" key="1">
    <source>
        <dbReference type="PROSITE-ProRule" id="PRU00409"/>
    </source>
</evidence>
<sequence length="310" mass="35197">MGKINVLITSAGRRVSLVKNFQKHAKVFTCDMNPFLSAASQVSDKFFKVPRVTDESYLPTLLDICLKNDIKIIVPTIDTELGVLARAKKDFLKKGVLIAVSDEEIVDTFALKTTTEEFFLKHGFKTPKIIKDLKNANYPLFAKLDNSSLSVGARRVDSYEEAKILKGNYVFQEYIEGTEYTIDAFFDNDSNLICAVPRERVEVRCGEVSKAKTTKDKMILDEIKRLSKHLKGAFGTLTIQLFKRGNEIFFIEINPRFGGGYPLSFLAGADYAKFLIDCFNGKELRYFEEWRDNLIMLRYDAEVIVDGNSL</sequence>
<dbReference type="Proteomes" id="UP000272781">
    <property type="component" value="Unassembled WGS sequence"/>
</dbReference>
<dbReference type="SUPFAM" id="SSF56059">
    <property type="entry name" value="Glutathione synthetase ATP-binding domain-like"/>
    <property type="match status" value="1"/>
</dbReference>
<feature type="domain" description="ATP-grasp" evidence="2">
    <location>
        <begin position="103"/>
        <end position="280"/>
    </location>
</feature>
<dbReference type="Pfam" id="PF02655">
    <property type="entry name" value="ATP-grasp_3"/>
    <property type="match status" value="1"/>
</dbReference>
<dbReference type="Pfam" id="PF21360">
    <property type="entry name" value="PylC-like_N"/>
    <property type="match status" value="1"/>
</dbReference>
<protein>
    <submittedName>
        <fullName evidence="3">ATP-grasp domain-containing protein</fullName>
    </submittedName>
    <submittedName>
        <fullName evidence="4">Carbamoyl-phosphate synthase large subunit</fullName>
    </submittedName>
</protein>
<accession>A0AAJ4RBK1</accession>
<evidence type="ECO:0000313" key="6">
    <source>
        <dbReference type="Proteomes" id="UP000298805"/>
    </source>
</evidence>
<evidence type="ECO:0000313" key="5">
    <source>
        <dbReference type="Proteomes" id="UP000272781"/>
    </source>
</evidence>
<dbReference type="PROSITE" id="PS50975">
    <property type="entry name" value="ATP_GRASP"/>
    <property type="match status" value="1"/>
</dbReference>
<dbReference type="EMBL" id="CP027432">
    <property type="protein sequence ID" value="QCI29018.1"/>
    <property type="molecule type" value="Genomic_DNA"/>
</dbReference>
<organism evidence="4 5">
    <name type="scientific">Caminibacter pacificus</name>
    <dbReference type="NCBI Taxonomy" id="1424653"/>
    <lineage>
        <taxon>Bacteria</taxon>
        <taxon>Pseudomonadati</taxon>
        <taxon>Campylobacterota</taxon>
        <taxon>Epsilonproteobacteria</taxon>
        <taxon>Nautiliales</taxon>
        <taxon>Nautiliaceae</taxon>
        <taxon>Caminibacter</taxon>
    </lineage>
</organism>
<dbReference type="Gene3D" id="3.40.50.20">
    <property type="match status" value="1"/>
</dbReference>
<keyword evidence="1" id="KW-0067">ATP-binding</keyword>
<name>A0AAJ4RBK1_9BACT</name>
<keyword evidence="1" id="KW-0547">Nucleotide-binding</keyword>
<reference evidence="3" key="3">
    <citation type="submission" date="2019-06" db="EMBL/GenBank/DDBJ databases">
        <title>A comparative analysis of the Nautiliaceae.</title>
        <authorList>
            <person name="Grosche A."/>
            <person name="Smedile F."/>
            <person name="Vetriani C."/>
        </authorList>
    </citation>
    <scope>NUCLEOTIDE SEQUENCE</scope>
    <source>
        <strain evidence="3">TB6</strain>
    </source>
</reference>
<dbReference type="Gene3D" id="3.30.470.20">
    <property type="entry name" value="ATP-grasp fold, B domain"/>
    <property type="match status" value="1"/>
</dbReference>
<proteinExistence type="predicted"/>
<dbReference type="InterPro" id="IPR003806">
    <property type="entry name" value="ATP-grasp_PylC-type"/>
</dbReference>
<evidence type="ECO:0000259" key="2">
    <source>
        <dbReference type="PROSITE" id="PS50975"/>
    </source>
</evidence>
<dbReference type="GO" id="GO:0005524">
    <property type="term" value="F:ATP binding"/>
    <property type="evidence" value="ECO:0007669"/>
    <property type="project" value="UniProtKB-UniRule"/>
</dbReference>
<evidence type="ECO:0000313" key="3">
    <source>
        <dbReference type="EMBL" id="QCI29018.1"/>
    </source>
</evidence>
<dbReference type="GO" id="GO:0046872">
    <property type="term" value="F:metal ion binding"/>
    <property type="evidence" value="ECO:0007669"/>
    <property type="project" value="InterPro"/>
</dbReference>
<dbReference type="EMBL" id="RJVK01000004">
    <property type="protein sequence ID" value="ROR39171.1"/>
    <property type="molecule type" value="Genomic_DNA"/>
</dbReference>
<reference evidence="6" key="1">
    <citation type="submission" date="2018-03" db="EMBL/GenBank/DDBJ databases">
        <title>A comparative analysis of the Nautiliaceae.</title>
        <authorList>
            <person name="Grosche A."/>
            <person name="Smedile F."/>
            <person name="Vetriani C."/>
        </authorList>
    </citation>
    <scope>NUCLEOTIDE SEQUENCE [LARGE SCALE GENOMIC DNA]</scope>
    <source>
        <strain evidence="6">TB6</strain>
    </source>
</reference>
<gene>
    <name evidence="3" type="ORF">C6V80_08605</name>
    <name evidence="4" type="ORF">EDC58_1669</name>
</gene>
<dbReference type="InterPro" id="IPR013815">
    <property type="entry name" value="ATP_grasp_subdomain_1"/>
</dbReference>
<dbReference type="Gene3D" id="3.30.1490.20">
    <property type="entry name" value="ATP-grasp fold, A domain"/>
    <property type="match status" value="1"/>
</dbReference>
<dbReference type="InterPro" id="IPR011761">
    <property type="entry name" value="ATP-grasp"/>
</dbReference>
<dbReference type="AlphaFoldDB" id="A0AAJ4RBK1"/>
<dbReference type="InterPro" id="IPR048764">
    <property type="entry name" value="PylC_N"/>
</dbReference>